<gene>
    <name evidence="1" type="ORF">HMPREF9418_0766</name>
</gene>
<organism evidence="1 2">
    <name type="scientific">Neisseria macacae ATCC 33926</name>
    <dbReference type="NCBI Taxonomy" id="997348"/>
    <lineage>
        <taxon>Bacteria</taxon>
        <taxon>Pseudomonadati</taxon>
        <taxon>Pseudomonadota</taxon>
        <taxon>Betaproteobacteria</taxon>
        <taxon>Neisseriales</taxon>
        <taxon>Neisseriaceae</taxon>
        <taxon>Neisseria</taxon>
    </lineage>
</organism>
<comment type="caution">
    <text evidence="1">The sequence shown here is derived from an EMBL/GenBank/DDBJ whole genome shotgun (WGS) entry which is preliminary data.</text>
</comment>
<dbReference type="Proteomes" id="UP000004982">
    <property type="component" value="Unassembled WGS sequence"/>
</dbReference>
<dbReference type="EMBL" id="AFQE01000037">
    <property type="protein sequence ID" value="EGQ77641.1"/>
    <property type="molecule type" value="Genomic_DNA"/>
</dbReference>
<evidence type="ECO:0000313" key="1">
    <source>
        <dbReference type="EMBL" id="EGQ77641.1"/>
    </source>
</evidence>
<dbReference type="AlphaFoldDB" id="A0AA36UL72"/>
<name>A0AA36UL72_9NEIS</name>
<sequence length="46" mass="5506">MRFHIGAGMFGRLKEKGRLKLQTVFQTTFLKETVIRIIDVSRRNRR</sequence>
<proteinExistence type="predicted"/>
<protein>
    <submittedName>
        <fullName evidence="1">Uncharacterized protein</fullName>
    </submittedName>
</protein>
<accession>A0AA36UL72</accession>
<evidence type="ECO:0000313" key="2">
    <source>
        <dbReference type="Proteomes" id="UP000004982"/>
    </source>
</evidence>
<reference evidence="1 2" key="1">
    <citation type="submission" date="2011-05" db="EMBL/GenBank/DDBJ databases">
        <authorList>
            <person name="Muzny D."/>
            <person name="Qin X."/>
            <person name="Deng J."/>
            <person name="Jiang H."/>
            <person name="Liu Y."/>
            <person name="Qu J."/>
            <person name="Song X.-Z."/>
            <person name="Zhang L."/>
            <person name="Thornton R."/>
            <person name="Coyle M."/>
            <person name="Francisco L."/>
            <person name="Jackson L."/>
            <person name="Javaid M."/>
            <person name="Korchina V."/>
            <person name="Kovar C."/>
            <person name="Mata R."/>
            <person name="Mathew T."/>
            <person name="Ngo R."/>
            <person name="Nguyen L."/>
            <person name="Nguyen N."/>
            <person name="Okwuonu G."/>
            <person name="Ongeri F."/>
            <person name="Pham C."/>
            <person name="Simmons D."/>
            <person name="Wilczek-Boney K."/>
            <person name="Hale W."/>
            <person name="Jakkamsetti A."/>
            <person name="Pham P."/>
            <person name="Ruth R."/>
            <person name="San Lucas F."/>
            <person name="Warren J."/>
            <person name="Zhang J."/>
            <person name="Zhao Z."/>
            <person name="Zhou C."/>
            <person name="Zhu D."/>
            <person name="Lee S."/>
            <person name="Bess C."/>
            <person name="Blankenburg K."/>
            <person name="Forbes L."/>
            <person name="Fu Q."/>
            <person name="Gubbala S."/>
            <person name="Hirani K."/>
            <person name="Jayaseelan J.C."/>
            <person name="Lara F."/>
            <person name="Munidasa M."/>
            <person name="Palculict T."/>
            <person name="Patil S."/>
            <person name="Pu L.-L."/>
            <person name="Saada N."/>
            <person name="Tang L."/>
            <person name="Weissenberger G."/>
            <person name="Zhu Y."/>
            <person name="Hemphill L."/>
            <person name="Shang Y."/>
            <person name="Youmans B."/>
            <person name="Ayvaz T."/>
            <person name="Ross M."/>
            <person name="Santibanez J."/>
            <person name="Aqrawi P."/>
            <person name="Gross S."/>
            <person name="Joshi V."/>
            <person name="Fowler G."/>
            <person name="Nazareth L."/>
            <person name="Reid J."/>
            <person name="Worley K."/>
            <person name="Petrosino J."/>
            <person name="Highlander S."/>
            <person name="Gibbs R."/>
        </authorList>
    </citation>
    <scope>NUCLEOTIDE SEQUENCE [LARGE SCALE GENOMIC DNA]</scope>
    <source>
        <strain evidence="1 2">ATCC 33926</strain>
    </source>
</reference>